<proteinExistence type="evidence at transcript level"/>
<accession>A0A0C9S3B8</accession>
<organism evidence="2">
    <name type="scientific">Amblyomma americanum</name>
    <name type="common">Lone star tick</name>
    <dbReference type="NCBI Taxonomy" id="6943"/>
    <lineage>
        <taxon>Eukaryota</taxon>
        <taxon>Metazoa</taxon>
        <taxon>Ecdysozoa</taxon>
        <taxon>Arthropoda</taxon>
        <taxon>Chelicerata</taxon>
        <taxon>Arachnida</taxon>
        <taxon>Acari</taxon>
        <taxon>Parasitiformes</taxon>
        <taxon>Ixodida</taxon>
        <taxon>Ixodoidea</taxon>
        <taxon>Ixodidae</taxon>
        <taxon>Amblyomminae</taxon>
        <taxon>Amblyomma</taxon>
    </lineage>
</organism>
<reference evidence="2" key="1">
    <citation type="journal article" date="2015" name="PLoS ONE">
        <title>An Insight into the Sialome of the Lone Star Tick, Amblyomma americanum, with a Glimpse on Its Time Dependent Gene Expression.</title>
        <authorList>
            <person name="Karim S."/>
            <person name="Ribeiro J.M."/>
        </authorList>
    </citation>
    <scope>NUCLEOTIDE SEQUENCE</scope>
    <source>
        <tissue evidence="2">Salivary gland</tissue>
    </source>
</reference>
<evidence type="ECO:0000313" key="2">
    <source>
        <dbReference type="EMBL" id="JAG91559.1"/>
    </source>
</evidence>
<dbReference type="AlphaFoldDB" id="A0A0C9S3B8"/>
<evidence type="ECO:0000256" key="1">
    <source>
        <dbReference type="SAM" id="SignalP"/>
    </source>
</evidence>
<keyword evidence="1" id="KW-0732">Signal</keyword>
<sequence>MTPAKLFFTLLAACLVGMTVASSGYDGHHYGADSFVQCGTARCYINPDLSTATSYSCPAGCSCISDNYYNGVYTGWGTCWGSYGA</sequence>
<feature type="signal peptide" evidence="1">
    <location>
        <begin position="1"/>
        <end position="21"/>
    </location>
</feature>
<protein>
    <submittedName>
        <fullName evidence="2">Putative secreted protein</fullName>
    </submittedName>
</protein>
<name>A0A0C9S3B8_AMBAM</name>
<dbReference type="EMBL" id="GBZX01001181">
    <property type="protein sequence ID" value="JAG91559.1"/>
    <property type="molecule type" value="mRNA"/>
</dbReference>
<feature type="chain" id="PRO_5002203218" evidence="1">
    <location>
        <begin position="22"/>
        <end position="85"/>
    </location>
</feature>